<organism evidence="1 2">
    <name type="scientific">Paenibacillus odorifer</name>
    <dbReference type="NCBI Taxonomy" id="189426"/>
    <lineage>
        <taxon>Bacteria</taxon>
        <taxon>Bacillati</taxon>
        <taxon>Bacillota</taxon>
        <taxon>Bacilli</taxon>
        <taxon>Bacillales</taxon>
        <taxon>Paenibacillaceae</taxon>
        <taxon>Paenibacillus</taxon>
    </lineage>
</organism>
<name>A0A1R0X2M5_9BACL</name>
<protein>
    <submittedName>
        <fullName evidence="1">Uncharacterized protein</fullName>
    </submittedName>
</protein>
<comment type="caution">
    <text evidence="1">The sequence shown here is derived from an EMBL/GenBank/DDBJ whole genome shotgun (WGS) entry which is preliminary data.</text>
</comment>
<dbReference type="Proteomes" id="UP000187465">
    <property type="component" value="Unassembled WGS sequence"/>
</dbReference>
<evidence type="ECO:0000313" key="1">
    <source>
        <dbReference type="EMBL" id="OMD27441.1"/>
    </source>
</evidence>
<evidence type="ECO:0000313" key="2">
    <source>
        <dbReference type="Proteomes" id="UP000187465"/>
    </source>
</evidence>
<dbReference type="EMBL" id="MKQP01000036">
    <property type="protein sequence ID" value="OMD27441.1"/>
    <property type="molecule type" value="Genomic_DNA"/>
</dbReference>
<accession>A0A1R0X2M5</accession>
<proteinExistence type="predicted"/>
<dbReference type="RefSeq" id="WP_036678982.1">
    <property type="nucleotide sequence ID" value="NZ_MKQP01000036.1"/>
</dbReference>
<gene>
    <name evidence="1" type="ORF">BJP51_24920</name>
</gene>
<sequence length="125" mass="14111">MRKVSTWRELLAETTYELPYGELSEMFLVELENAVPAGATEGEIWARAFDTIAPITHAVVQEIAQRDIKMYATVTDFIRRVLLKCIEFDAEDEARWALEDASDVCDNVIPFPIGGRYGHTPDDCA</sequence>
<dbReference type="AlphaFoldDB" id="A0A1R0X2M5"/>
<reference evidence="1 2" key="1">
    <citation type="submission" date="2016-10" db="EMBL/GenBank/DDBJ databases">
        <title>Paenibacillus species isolates.</title>
        <authorList>
            <person name="Beno S.M."/>
        </authorList>
    </citation>
    <scope>NUCLEOTIDE SEQUENCE [LARGE SCALE GENOMIC DNA]</scope>
    <source>
        <strain evidence="1 2">FSL H7-0604</strain>
    </source>
</reference>